<evidence type="ECO:0000259" key="6">
    <source>
        <dbReference type="PROSITE" id="PS52015"/>
    </source>
</evidence>
<keyword evidence="5" id="KW-0732">Signal</keyword>
<keyword evidence="8" id="KW-1185">Reference proteome</keyword>
<sequence>MKTRLMAVASLLALIAAGPSLAMTWQEANKQSAAALDAGKLEEAEELARKAAELYTASPTYKPANHAQLLLNYLGMVEESGDAKKRLVAARYVLRALEARAGEGVVETIQFQEEILRAQYRVGEFADAQLTHDKVVNLNAKHFGTDSLQYISALLQAADDVKQVKGAVDGRRYLDRASEVVAALAPDHPARLLVDLQHAKLDVEGRRYSTAEPKLTRIRDLLLARKAGEAAGLLRRTYGLLAFIHDMRGDDAALDAVINATRDLPYPPGRPVPLAGRAPEVPRSNSSQLRGHAVVSFDISGDGRTANVKVVESSGNPQFAALAANAVERWRYQPRYQDGRPVATTGMVESFSYSIENDEPELGTRIKK</sequence>
<keyword evidence="4" id="KW-0472">Membrane</keyword>
<dbReference type="GO" id="GO:0055085">
    <property type="term" value="P:transmembrane transport"/>
    <property type="evidence" value="ECO:0007669"/>
    <property type="project" value="InterPro"/>
</dbReference>
<feature type="chain" id="PRO_5032561802" evidence="5">
    <location>
        <begin position="23"/>
        <end position="368"/>
    </location>
</feature>
<evidence type="ECO:0000256" key="5">
    <source>
        <dbReference type="SAM" id="SignalP"/>
    </source>
</evidence>
<dbReference type="AlphaFoldDB" id="A0A858R653"/>
<dbReference type="Proteomes" id="UP000501891">
    <property type="component" value="Chromosome"/>
</dbReference>
<evidence type="ECO:0000256" key="1">
    <source>
        <dbReference type="ARBA" id="ARBA00004167"/>
    </source>
</evidence>
<organism evidence="7 8">
    <name type="scientific">Aerophototrophica crusticola</name>
    <dbReference type="NCBI Taxonomy" id="1709002"/>
    <lineage>
        <taxon>Bacteria</taxon>
        <taxon>Pseudomonadati</taxon>
        <taxon>Pseudomonadota</taxon>
        <taxon>Alphaproteobacteria</taxon>
        <taxon>Rhodospirillales</taxon>
        <taxon>Rhodospirillaceae</taxon>
        <taxon>Aerophototrophica</taxon>
    </lineage>
</organism>
<dbReference type="Pfam" id="PF03544">
    <property type="entry name" value="TonB_C"/>
    <property type="match status" value="1"/>
</dbReference>
<evidence type="ECO:0000313" key="8">
    <source>
        <dbReference type="Proteomes" id="UP000501891"/>
    </source>
</evidence>
<dbReference type="Gene3D" id="3.30.1150.10">
    <property type="match status" value="1"/>
</dbReference>
<dbReference type="GO" id="GO:0016020">
    <property type="term" value="C:membrane"/>
    <property type="evidence" value="ECO:0007669"/>
    <property type="project" value="UniProtKB-SubCell"/>
</dbReference>
<dbReference type="EMBL" id="CP051775">
    <property type="protein sequence ID" value="QJE73009.1"/>
    <property type="molecule type" value="Genomic_DNA"/>
</dbReference>
<name>A0A858R653_9PROT</name>
<dbReference type="PROSITE" id="PS52015">
    <property type="entry name" value="TONB_CTD"/>
    <property type="match status" value="1"/>
</dbReference>
<evidence type="ECO:0000256" key="4">
    <source>
        <dbReference type="ARBA" id="ARBA00023136"/>
    </source>
</evidence>
<reference evidence="7" key="1">
    <citation type="submission" date="2020-04" db="EMBL/GenBank/DDBJ databases">
        <title>A desert anoxygenic phototrophic bacterium fixes CO2 using RubisCO under aerobic conditions.</title>
        <authorList>
            <person name="Tang K."/>
        </authorList>
    </citation>
    <scope>NUCLEOTIDE SEQUENCE [LARGE SCALE GENOMIC DNA]</scope>
    <source>
        <strain evidence="7">MIMtkB3</strain>
    </source>
</reference>
<protein>
    <submittedName>
        <fullName evidence="7">Energy transducer TonB</fullName>
    </submittedName>
</protein>
<feature type="domain" description="TonB C-terminal" evidence="6">
    <location>
        <begin position="265"/>
        <end position="362"/>
    </location>
</feature>
<dbReference type="InterPro" id="IPR037682">
    <property type="entry name" value="TonB_C"/>
</dbReference>
<dbReference type="KEGG" id="acru:HHL28_07835"/>
<feature type="signal peptide" evidence="5">
    <location>
        <begin position="1"/>
        <end position="22"/>
    </location>
</feature>
<comment type="subcellular location">
    <subcellularLocation>
        <location evidence="1">Membrane</location>
        <topology evidence="1">Single-pass membrane protein</topology>
    </subcellularLocation>
</comment>
<keyword evidence="2" id="KW-0812">Transmembrane</keyword>
<gene>
    <name evidence="7" type="ORF">HHL28_07835</name>
</gene>
<dbReference type="InterPro" id="IPR006260">
    <property type="entry name" value="TonB/TolA_C"/>
</dbReference>
<keyword evidence="3" id="KW-1133">Transmembrane helix</keyword>
<evidence type="ECO:0000313" key="7">
    <source>
        <dbReference type="EMBL" id="QJE73009.1"/>
    </source>
</evidence>
<evidence type="ECO:0000256" key="2">
    <source>
        <dbReference type="ARBA" id="ARBA00022692"/>
    </source>
</evidence>
<dbReference type="NCBIfam" id="TIGR01352">
    <property type="entry name" value="tonB_Cterm"/>
    <property type="match status" value="1"/>
</dbReference>
<dbReference type="SUPFAM" id="SSF74653">
    <property type="entry name" value="TolA/TonB C-terminal domain"/>
    <property type="match status" value="1"/>
</dbReference>
<accession>A0A858R653</accession>
<proteinExistence type="predicted"/>
<evidence type="ECO:0000256" key="3">
    <source>
        <dbReference type="ARBA" id="ARBA00022989"/>
    </source>
</evidence>